<evidence type="ECO:0000313" key="3">
    <source>
        <dbReference type="Proteomes" id="UP000224854"/>
    </source>
</evidence>
<dbReference type="GO" id="GO:0000287">
    <property type="term" value="F:magnesium ion binding"/>
    <property type="evidence" value="ECO:0007669"/>
    <property type="project" value="TreeGrafter"/>
</dbReference>
<evidence type="ECO:0008006" key="4">
    <source>
        <dbReference type="Google" id="ProtNLM"/>
    </source>
</evidence>
<gene>
    <name evidence="2" type="ORF">CDD82_5104</name>
</gene>
<dbReference type="GO" id="GO:0010333">
    <property type="term" value="F:terpene synthase activity"/>
    <property type="evidence" value="ECO:0007669"/>
    <property type="project" value="InterPro"/>
</dbReference>
<dbReference type="Gene3D" id="1.50.10.160">
    <property type="match status" value="1"/>
</dbReference>
<dbReference type="Proteomes" id="UP000224854">
    <property type="component" value="Unassembled WGS sequence"/>
</dbReference>
<comment type="similarity">
    <text evidence="1">Belongs to the terpene synthase family.</text>
</comment>
<dbReference type="SUPFAM" id="SSF48239">
    <property type="entry name" value="Terpenoid cyclases/Protein prenyltransferases"/>
    <property type="match status" value="1"/>
</dbReference>
<dbReference type="PANTHER" id="PTHR31739">
    <property type="entry name" value="ENT-COPALYL DIPHOSPHATE SYNTHASE, CHLOROPLASTIC"/>
    <property type="match status" value="1"/>
</dbReference>
<evidence type="ECO:0000313" key="2">
    <source>
        <dbReference type="EMBL" id="PHH74104.1"/>
    </source>
</evidence>
<sequence>MQLKSAAVGRLASKLLDRILASYHPDHGFASITPSIYDTAWISMVSKTQDGVTCWLFPESFSFLLHQQQSDGAWETYSSPIDGILNTAAALLALCRHQETPYQIATADDDVCGRIASATHALQRMLEQWRLGHTLNVGSEILVPALLTALERYNIEFYFDGRETLYKKRSKKLAMVDMRRLEEPQGPAHSILHSLEALAGAVDFDRIARHKVHGSIMASPSATAAYLMQASTWDPEAEAYLRHVVANCQGMGSGSVPSVFPATLFELSWCKMP</sequence>
<dbReference type="GO" id="GO:0016102">
    <property type="term" value="P:diterpenoid biosynthetic process"/>
    <property type="evidence" value="ECO:0007669"/>
    <property type="project" value="TreeGrafter"/>
</dbReference>
<reference evidence="2 3" key="1">
    <citation type="submission" date="2017-06" db="EMBL/GenBank/DDBJ databases">
        <title>Ant-infecting Ophiocordyceps genomes reveal a high diversity of potential behavioral manipulation genes and a possible major role for enterotoxins.</title>
        <authorList>
            <person name="De Bekker C."/>
            <person name="Evans H.C."/>
            <person name="Brachmann A."/>
            <person name="Hughes D.P."/>
        </authorList>
    </citation>
    <scope>NUCLEOTIDE SEQUENCE [LARGE SCALE GENOMIC DNA]</scope>
    <source>
        <strain evidence="2 3">1348a</strain>
    </source>
</reference>
<dbReference type="InterPro" id="IPR008930">
    <property type="entry name" value="Terpenoid_cyclase/PrenylTrfase"/>
</dbReference>
<name>A0A2C5Z407_9HYPO</name>
<proteinExistence type="inferred from homology"/>
<protein>
    <recommendedName>
        <fullName evidence="4">Squalene cyclase N-terminal domain-containing protein</fullName>
    </recommendedName>
</protein>
<dbReference type="PANTHER" id="PTHR31739:SF25">
    <property type="entry name" value="(E,E)-GERANYLLINALOOL SYNTHASE"/>
    <property type="match status" value="1"/>
</dbReference>
<organism evidence="2 3">
    <name type="scientific">Ophiocordyceps australis</name>
    <dbReference type="NCBI Taxonomy" id="1399860"/>
    <lineage>
        <taxon>Eukaryota</taxon>
        <taxon>Fungi</taxon>
        <taxon>Dikarya</taxon>
        <taxon>Ascomycota</taxon>
        <taxon>Pezizomycotina</taxon>
        <taxon>Sordariomycetes</taxon>
        <taxon>Hypocreomycetidae</taxon>
        <taxon>Hypocreales</taxon>
        <taxon>Ophiocordycipitaceae</taxon>
        <taxon>Ophiocordyceps</taxon>
    </lineage>
</organism>
<comment type="caution">
    <text evidence="2">The sequence shown here is derived from an EMBL/GenBank/DDBJ whole genome shotgun (WGS) entry which is preliminary data.</text>
</comment>
<evidence type="ECO:0000256" key="1">
    <source>
        <dbReference type="ARBA" id="ARBA00006333"/>
    </source>
</evidence>
<dbReference type="OrthoDB" id="4922929at2759"/>
<accession>A0A2C5Z407</accession>
<keyword evidence="3" id="KW-1185">Reference proteome</keyword>
<dbReference type="EMBL" id="NJEU01000454">
    <property type="protein sequence ID" value="PHH74104.1"/>
    <property type="molecule type" value="Genomic_DNA"/>
</dbReference>
<dbReference type="AlphaFoldDB" id="A0A2C5Z407"/>
<dbReference type="InterPro" id="IPR050148">
    <property type="entry name" value="Terpene_synthase-like"/>
</dbReference>